<dbReference type="EMBL" id="JAPWTJ010000651">
    <property type="protein sequence ID" value="KAJ8976598.1"/>
    <property type="molecule type" value="Genomic_DNA"/>
</dbReference>
<evidence type="ECO:0000313" key="3">
    <source>
        <dbReference type="Proteomes" id="UP001162164"/>
    </source>
</evidence>
<proteinExistence type="predicted"/>
<evidence type="ECO:0000259" key="1">
    <source>
        <dbReference type="PROSITE" id="PS50304"/>
    </source>
</evidence>
<dbReference type="PANTHER" id="PTHR16442:SF1">
    <property type="entry name" value="RING FINGER PROTEIN 17"/>
    <property type="match status" value="1"/>
</dbReference>
<organism evidence="2 3">
    <name type="scientific">Molorchus minor</name>
    <dbReference type="NCBI Taxonomy" id="1323400"/>
    <lineage>
        <taxon>Eukaryota</taxon>
        <taxon>Metazoa</taxon>
        <taxon>Ecdysozoa</taxon>
        <taxon>Arthropoda</taxon>
        <taxon>Hexapoda</taxon>
        <taxon>Insecta</taxon>
        <taxon>Pterygota</taxon>
        <taxon>Neoptera</taxon>
        <taxon>Endopterygota</taxon>
        <taxon>Coleoptera</taxon>
        <taxon>Polyphaga</taxon>
        <taxon>Cucujiformia</taxon>
        <taxon>Chrysomeloidea</taxon>
        <taxon>Cerambycidae</taxon>
        <taxon>Lamiinae</taxon>
        <taxon>Monochamini</taxon>
        <taxon>Molorchus</taxon>
    </lineage>
</organism>
<dbReference type="InterPro" id="IPR035437">
    <property type="entry name" value="SNase_OB-fold_sf"/>
</dbReference>
<dbReference type="PROSITE" id="PS50304">
    <property type="entry name" value="TUDOR"/>
    <property type="match status" value="1"/>
</dbReference>
<gene>
    <name evidence="2" type="ORF">NQ317_005788</name>
</gene>
<accession>A0ABQ9JG54</accession>
<reference evidence="2" key="1">
    <citation type="journal article" date="2023" name="Insect Mol. Biol.">
        <title>Genome sequencing provides insights into the evolution of gene families encoding plant cell wall-degrading enzymes in longhorned beetles.</title>
        <authorList>
            <person name="Shin N.R."/>
            <person name="Okamura Y."/>
            <person name="Kirsch R."/>
            <person name="Pauchet Y."/>
        </authorList>
    </citation>
    <scope>NUCLEOTIDE SEQUENCE</scope>
    <source>
        <strain evidence="2">MMC_N1</strain>
    </source>
</reference>
<sequence>MTQATNDNEDLLLEPIERIPILPDSIIKNECYEAKIESIYDPSKFWLVIKVKELAIFMKYLKYFYDKPQNQRPVIQGKLEKGLLCIVRSNEKYYRGYIQPVLLPDQNKLRVFMMDYGLILNVPATDVFFIFKKHSQVPGFAIRACLADVVPTGTSEGWSQTDLKSFCALIEGRRLRAKICEIDTKQCILFVEIKTLYGKICKSVSTSLVYMGLAVYNKNTLVSKVAKKRVTKYKPKIKYRHLFPTFEALENGIVPCSLWEHDLLKHSVPLDILYKHLYDYQDIADTVSETS</sequence>
<name>A0ABQ9JG54_9CUCU</name>
<dbReference type="Gene3D" id="2.40.50.90">
    <property type="match status" value="1"/>
</dbReference>
<dbReference type="SUPFAM" id="SSF63748">
    <property type="entry name" value="Tudor/PWWP/MBT"/>
    <property type="match status" value="1"/>
</dbReference>
<dbReference type="InterPro" id="IPR002999">
    <property type="entry name" value="Tudor"/>
</dbReference>
<evidence type="ECO:0000313" key="2">
    <source>
        <dbReference type="EMBL" id="KAJ8976598.1"/>
    </source>
</evidence>
<protein>
    <recommendedName>
        <fullName evidence="1">Tudor domain-containing protein</fullName>
    </recommendedName>
</protein>
<dbReference type="Proteomes" id="UP001162164">
    <property type="component" value="Unassembled WGS sequence"/>
</dbReference>
<dbReference type="PANTHER" id="PTHR16442">
    <property type="entry name" value="RING FINGER PROTEIN 17"/>
    <property type="match status" value="1"/>
</dbReference>
<keyword evidence="3" id="KW-1185">Reference proteome</keyword>
<dbReference type="Gene3D" id="2.30.30.140">
    <property type="match status" value="1"/>
</dbReference>
<comment type="caution">
    <text evidence="2">The sequence shown here is derived from an EMBL/GenBank/DDBJ whole genome shotgun (WGS) entry which is preliminary data.</text>
</comment>
<dbReference type="Pfam" id="PF00567">
    <property type="entry name" value="TUDOR"/>
    <property type="match status" value="1"/>
</dbReference>
<feature type="domain" description="Tudor" evidence="1">
    <location>
        <begin position="78"/>
        <end position="137"/>
    </location>
</feature>